<feature type="region of interest" description="Disordered" evidence="1">
    <location>
        <begin position="37"/>
        <end position="75"/>
    </location>
</feature>
<accession>A0A917W8I9</accession>
<evidence type="ECO:0008006" key="4">
    <source>
        <dbReference type="Google" id="ProtNLM"/>
    </source>
</evidence>
<protein>
    <recommendedName>
        <fullName evidence="4">Phage integrase family protein</fullName>
    </recommendedName>
</protein>
<keyword evidence="3" id="KW-1185">Reference proteome</keyword>
<evidence type="ECO:0000313" key="2">
    <source>
        <dbReference type="EMBL" id="GGL83196.1"/>
    </source>
</evidence>
<proteinExistence type="predicted"/>
<comment type="caution">
    <text evidence="2">The sequence shown here is derived from an EMBL/GenBank/DDBJ whole genome shotgun (WGS) entry which is preliminary data.</text>
</comment>
<reference evidence="2" key="2">
    <citation type="submission" date="2020-09" db="EMBL/GenBank/DDBJ databases">
        <authorList>
            <person name="Sun Q."/>
            <person name="Zhou Y."/>
        </authorList>
    </citation>
    <scope>NUCLEOTIDE SEQUENCE</scope>
    <source>
        <strain evidence="2">CGMCC 4.7306</strain>
    </source>
</reference>
<evidence type="ECO:0000256" key="1">
    <source>
        <dbReference type="SAM" id="MobiDB-lite"/>
    </source>
</evidence>
<dbReference type="Proteomes" id="UP000613840">
    <property type="component" value="Unassembled WGS sequence"/>
</dbReference>
<reference evidence="2" key="1">
    <citation type="journal article" date="2014" name="Int. J. Syst. Evol. Microbiol.">
        <title>Complete genome sequence of Corynebacterium casei LMG S-19264T (=DSM 44701T), isolated from a smear-ripened cheese.</title>
        <authorList>
            <consortium name="US DOE Joint Genome Institute (JGI-PGF)"/>
            <person name="Walter F."/>
            <person name="Albersmeier A."/>
            <person name="Kalinowski J."/>
            <person name="Ruckert C."/>
        </authorList>
    </citation>
    <scope>NUCLEOTIDE SEQUENCE</scope>
    <source>
        <strain evidence="2">CGMCC 4.7306</strain>
    </source>
</reference>
<sequence length="75" mass="8412">MYYAGLRPEEAAELHVANLTTLPEQKDTWGEIHLTHSIPRSGSRWTDSGKPREQAPLKTPCRRRDQISANASRAG</sequence>
<evidence type="ECO:0000313" key="3">
    <source>
        <dbReference type="Proteomes" id="UP000613840"/>
    </source>
</evidence>
<dbReference type="EMBL" id="BMMZ01000020">
    <property type="protein sequence ID" value="GGL83196.1"/>
    <property type="molecule type" value="Genomic_DNA"/>
</dbReference>
<dbReference type="AlphaFoldDB" id="A0A917W8I9"/>
<organism evidence="2 3">
    <name type="scientific">Microlunatus endophyticus</name>
    <dbReference type="NCBI Taxonomy" id="1716077"/>
    <lineage>
        <taxon>Bacteria</taxon>
        <taxon>Bacillati</taxon>
        <taxon>Actinomycetota</taxon>
        <taxon>Actinomycetes</taxon>
        <taxon>Propionibacteriales</taxon>
        <taxon>Propionibacteriaceae</taxon>
        <taxon>Microlunatus</taxon>
    </lineage>
</organism>
<name>A0A917W8I9_9ACTN</name>
<gene>
    <name evidence="2" type="ORF">GCM10011575_46890</name>
</gene>